<accession>A0A8X7ZW38</accession>
<comment type="caution">
    <text evidence="3">The sequence shown here is derived from an EMBL/GenBank/DDBJ whole genome shotgun (WGS) entry which is preliminary data.</text>
</comment>
<protein>
    <submittedName>
        <fullName evidence="3">Uncharacterized protein</fullName>
    </submittedName>
</protein>
<keyword evidence="1" id="KW-0175">Coiled coil</keyword>
<dbReference type="Proteomes" id="UP000886885">
    <property type="component" value="Chromosome 5A"/>
</dbReference>
<dbReference type="PANTHER" id="PTHR47599:SF3">
    <property type="entry name" value="CELL-TO-CELL MOVEMENT PROTEIN"/>
    <property type="match status" value="1"/>
</dbReference>
<evidence type="ECO:0000313" key="3">
    <source>
        <dbReference type="EMBL" id="KAG6776216.1"/>
    </source>
</evidence>
<dbReference type="OrthoDB" id="1544425at2759"/>
<gene>
    <name evidence="3" type="ORF">POTOM_019722</name>
</gene>
<name>A0A8X7ZW38_POPTO</name>
<organism evidence="3 4">
    <name type="scientific">Populus tomentosa</name>
    <name type="common">Chinese white poplar</name>
    <dbReference type="NCBI Taxonomy" id="118781"/>
    <lineage>
        <taxon>Eukaryota</taxon>
        <taxon>Viridiplantae</taxon>
        <taxon>Streptophyta</taxon>
        <taxon>Embryophyta</taxon>
        <taxon>Tracheophyta</taxon>
        <taxon>Spermatophyta</taxon>
        <taxon>Magnoliopsida</taxon>
        <taxon>eudicotyledons</taxon>
        <taxon>Gunneridae</taxon>
        <taxon>Pentapetalae</taxon>
        <taxon>rosids</taxon>
        <taxon>fabids</taxon>
        <taxon>Malpighiales</taxon>
        <taxon>Salicaceae</taxon>
        <taxon>Saliceae</taxon>
        <taxon>Populus</taxon>
    </lineage>
</organism>
<dbReference type="InterPro" id="IPR051596">
    <property type="entry name" value="Caulimoviridae_Movement"/>
</dbReference>
<feature type="compositionally biased region" description="Polar residues" evidence="2">
    <location>
        <begin position="1"/>
        <end position="11"/>
    </location>
</feature>
<feature type="compositionally biased region" description="Basic and acidic residues" evidence="2">
    <location>
        <begin position="15"/>
        <end position="24"/>
    </location>
</feature>
<feature type="region of interest" description="Disordered" evidence="2">
    <location>
        <begin position="1"/>
        <end position="24"/>
    </location>
</feature>
<evidence type="ECO:0000313" key="4">
    <source>
        <dbReference type="Proteomes" id="UP000886885"/>
    </source>
</evidence>
<dbReference type="Pfam" id="PF01107">
    <property type="entry name" value="MP"/>
    <property type="match status" value="1"/>
</dbReference>
<proteinExistence type="predicted"/>
<sequence>MAKVQGQSLQKTNRRSPDKIQERIDYHESRIPDEIDDDWFSQPANIPLSYKLKFLRRIKKNLLKVLDEAENDSQDPEAVDLNLYYNSARGFDLKWYQSLVLIQKYMFTRLCRETNIAEMSSQTQHEEDSDFHQEVFEAEGIFAQDVTIDNNVLDQVSKTDLSLNTEDVFSLSTIASIRNKLFKRKNHIITCVGTREYPIDIKDTLGSTEIPLVLEQEISQKLSKLPAEIRKTISYIHVGSIKVMMKSTFRVGINSPVKMAILDRRMNNPKDAIFGAVQGNLAYGKLIFTCNPKIGVPLKTENINSIICLAHEFERTDLMQSGDMPLSITYKICYSLTNSHHSMMFKNKDPISIEGIFKEFGQISRIPFQKVEPLESVWAMDLSPKPFLGAQPKLQIMGTPNSQFGLRNNREIGNRYILELEKNQPLVRKGIPMMVNTQDSSDEDERPTIINSWTYNPKWNGESSSSQNPEALVKARYRMRGLPPPQNDSLTAISKRINHLSLDLTDQEL</sequence>
<dbReference type="AlphaFoldDB" id="A0A8X7ZW38"/>
<keyword evidence="4" id="KW-1185">Reference proteome</keyword>
<reference evidence="3" key="1">
    <citation type="journal article" date="2020" name="bioRxiv">
        <title>Hybrid origin of Populus tomentosa Carr. identified through genome sequencing and phylogenomic analysis.</title>
        <authorList>
            <person name="An X."/>
            <person name="Gao K."/>
            <person name="Chen Z."/>
            <person name="Li J."/>
            <person name="Yang X."/>
            <person name="Yang X."/>
            <person name="Zhou J."/>
            <person name="Guo T."/>
            <person name="Zhao T."/>
            <person name="Huang S."/>
            <person name="Miao D."/>
            <person name="Khan W.U."/>
            <person name="Rao P."/>
            <person name="Ye M."/>
            <person name="Lei B."/>
            <person name="Liao W."/>
            <person name="Wang J."/>
            <person name="Ji L."/>
            <person name="Li Y."/>
            <person name="Guo B."/>
            <person name="Mustafa N.S."/>
            <person name="Li S."/>
            <person name="Yun Q."/>
            <person name="Keller S.R."/>
            <person name="Mao J."/>
            <person name="Zhang R."/>
            <person name="Strauss S.H."/>
        </authorList>
    </citation>
    <scope>NUCLEOTIDE SEQUENCE</scope>
    <source>
        <strain evidence="3">GM15</strain>
        <tissue evidence="3">Leaf</tissue>
    </source>
</reference>
<dbReference type="PANTHER" id="PTHR47599">
    <property type="entry name" value="CELL-TO-CELL MOVEMENT PROTEIN"/>
    <property type="match status" value="1"/>
</dbReference>
<dbReference type="EMBL" id="JAAWWB010000009">
    <property type="protein sequence ID" value="KAG6776216.1"/>
    <property type="molecule type" value="Genomic_DNA"/>
</dbReference>
<evidence type="ECO:0000256" key="2">
    <source>
        <dbReference type="SAM" id="MobiDB-lite"/>
    </source>
</evidence>
<dbReference type="InterPro" id="IPR028919">
    <property type="entry name" value="Viral_movement"/>
</dbReference>
<evidence type="ECO:0000256" key="1">
    <source>
        <dbReference type="ARBA" id="ARBA00023054"/>
    </source>
</evidence>